<gene>
    <name evidence="7" type="ORF">YC6258_05416</name>
</gene>
<accession>A0A0C5VTD2</accession>
<sequence length="476" mass="53137">MVFGHYQYERFSYRWIMLLAISGAAIGFSNLLNFPILVGSEGGGAFLVLYLGCKFLVAIPVVMAEMALARRSRQSPVYGMETVVLESHGHRIWALVGHFSVLAGILTAAVYLVVSSWAAAYFWHWLHLPDVREPDHFLRYFFQLMSDADGLIHIQAIIIAFLIIVTALGLKAGYQPMVVVMVPALLLAVVFMGGSVVNSADLGFAAEKIFTWRTSDVSWQSVLLAIRQSFYTLGIGVGAIWACGSFMDKGQSIGWAGITVALSDLIVSIAVAFFVWGHIGQALEEGNEVVLLFQWLPSHLSYFWGLIFWGFMLLSGITSALFLLEPGTRMMVERFHLNRAFAASIVGGLVLLLAWLGQLSFGRLAGWFWYGMTIYESLVFISSTLLVPLVGFMMALFVGWVMLPGELVEEIRPSHPVRYALWRLALRFVSIVAILLLFFASLEQYLLLKPDMILLLSVCMGILFVGIRKIYLEFRR</sequence>
<dbReference type="Proteomes" id="UP000032266">
    <property type="component" value="Chromosome"/>
</dbReference>
<dbReference type="HOGENOM" id="CLU_006855_3_4_6"/>
<evidence type="ECO:0000256" key="5">
    <source>
        <dbReference type="ARBA" id="ARBA00023136"/>
    </source>
</evidence>
<dbReference type="STRING" id="1445510.YC6258_05416"/>
<feature type="transmembrane region" description="Helical" evidence="6">
    <location>
        <begin position="150"/>
        <end position="170"/>
    </location>
</feature>
<keyword evidence="8" id="KW-1185">Reference proteome</keyword>
<feature type="transmembrane region" description="Helical" evidence="6">
    <location>
        <begin position="253"/>
        <end position="279"/>
    </location>
</feature>
<dbReference type="PANTHER" id="PTHR42948:SF1">
    <property type="entry name" value="TRANSPORTER"/>
    <property type="match status" value="1"/>
</dbReference>
<proteinExistence type="predicted"/>
<evidence type="ECO:0000256" key="4">
    <source>
        <dbReference type="ARBA" id="ARBA00022989"/>
    </source>
</evidence>
<evidence type="ECO:0000313" key="7">
    <source>
        <dbReference type="EMBL" id="AJQ97446.1"/>
    </source>
</evidence>
<evidence type="ECO:0000256" key="3">
    <source>
        <dbReference type="ARBA" id="ARBA00022692"/>
    </source>
</evidence>
<feature type="transmembrane region" description="Helical" evidence="6">
    <location>
        <begin position="452"/>
        <end position="471"/>
    </location>
</feature>
<dbReference type="SUPFAM" id="SSF161070">
    <property type="entry name" value="SNF-like"/>
    <property type="match status" value="1"/>
</dbReference>
<feature type="transmembrane region" description="Helical" evidence="6">
    <location>
        <begin position="299"/>
        <end position="324"/>
    </location>
</feature>
<feature type="transmembrane region" description="Helical" evidence="6">
    <location>
        <begin position="377"/>
        <end position="403"/>
    </location>
</feature>
<feature type="transmembrane region" description="Helical" evidence="6">
    <location>
        <begin position="177"/>
        <end position="197"/>
    </location>
</feature>
<feature type="transmembrane region" description="Helical" evidence="6">
    <location>
        <begin position="99"/>
        <end position="123"/>
    </location>
</feature>
<dbReference type="InterPro" id="IPR037272">
    <property type="entry name" value="SNS_sf"/>
</dbReference>
<keyword evidence="3 6" id="KW-0812">Transmembrane</keyword>
<dbReference type="PROSITE" id="PS50267">
    <property type="entry name" value="NA_NEUROTRAN_SYMP_3"/>
    <property type="match status" value="1"/>
</dbReference>
<dbReference type="AlphaFoldDB" id="A0A0C5VTD2"/>
<evidence type="ECO:0000313" key="8">
    <source>
        <dbReference type="Proteomes" id="UP000032266"/>
    </source>
</evidence>
<keyword evidence="2" id="KW-0813">Transport</keyword>
<feature type="transmembrane region" description="Helical" evidence="6">
    <location>
        <begin position="44"/>
        <end position="64"/>
    </location>
</feature>
<keyword evidence="4 6" id="KW-1133">Transmembrane helix</keyword>
<protein>
    <submittedName>
        <fullName evidence="7">Na+-dependent transporter of the SNF family</fullName>
    </submittedName>
</protein>
<dbReference type="NCBIfam" id="NF037979">
    <property type="entry name" value="Na_transp"/>
    <property type="match status" value="1"/>
</dbReference>
<dbReference type="InterPro" id="IPR000175">
    <property type="entry name" value="Na/ntran_symport"/>
</dbReference>
<feature type="transmembrane region" description="Helical" evidence="6">
    <location>
        <begin position="12"/>
        <end position="32"/>
    </location>
</feature>
<feature type="transmembrane region" description="Helical" evidence="6">
    <location>
        <begin position="217"/>
        <end position="241"/>
    </location>
</feature>
<feature type="transmembrane region" description="Helical" evidence="6">
    <location>
        <begin position="336"/>
        <end position="357"/>
    </location>
</feature>
<evidence type="ECO:0000256" key="6">
    <source>
        <dbReference type="SAM" id="Phobius"/>
    </source>
</evidence>
<comment type="subcellular location">
    <subcellularLocation>
        <location evidence="1">Membrane</location>
        <topology evidence="1">Multi-pass membrane protein</topology>
    </subcellularLocation>
</comment>
<keyword evidence="5 6" id="KW-0472">Membrane</keyword>
<dbReference type="KEGG" id="gsn:YC6258_05416"/>
<dbReference type="PANTHER" id="PTHR42948">
    <property type="entry name" value="TRANSPORTER"/>
    <property type="match status" value="1"/>
</dbReference>
<reference evidence="7 8" key="1">
    <citation type="submission" date="2014-01" db="EMBL/GenBank/DDBJ databases">
        <title>Full genme sequencing of cellulolytic bacterium Gynuella sunshinyii YC6258T gen. nov., sp. nov.</title>
        <authorList>
            <person name="Khan H."/>
            <person name="Chung E.J."/>
            <person name="Chung Y.R."/>
        </authorList>
    </citation>
    <scope>NUCLEOTIDE SEQUENCE [LARGE SCALE GENOMIC DNA]</scope>
    <source>
        <strain evidence="7 8">YC6258</strain>
    </source>
</reference>
<dbReference type="RefSeq" id="WP_044619187.1">
    <property type="nucleotide sequence ID" value="NZ_CP007142.1"/>
</dbReference>
<dbReference type="OrthoDB" id="9762833at2"/>
<name>A0A0C5VTD2_9GAMM</name>
<dbReference type="EMBL" id="CP007142">
    <property type="protein sequence ID" value="AJQ97446.1"/>
    <property type="molecule type" value="Genomic_DNA"/>
</dbReference>
<dbReference type="GO" id="GO:0016020">
    <property type="term" value="C:membrane"/>
    <property type="evidence" value="ECO:0007669"/>
    <property type="project" value="UniProtKB-SubCell"/>
</dbReference>
<organism evidence="7 8">
    <name type="scientific">Gynuella sunshinyii YC6258</name>
    <dbReference type="NCBI Taxonomy" id="1445510"/>
    <lineage>
        <taxon>Bacteria</taxon>
        <taxon>Pseudomonadati</taxon>
        <taxon>Pseudomonadota</taxon>
        <taxon>Gammaproteobacteria</taxon>
        <taxon>Oceanospirillales</taxon>
        <taxon>Saccharospirillaceae</taxon>
        <taxon>Gynuella</taxon>
    </lineage>
</organism>
<evidence type="ECO:0000256" key="2">
    <source>
        <dbReference type="ARBA" id="ARBA00022448"/>
    </source>
</evidence>
<dbReference type="Pfam" id="PF00209">
    <property type="entry name" value="SNF"/>
    <property type="match status" value="1"/>
</dbReference>
<evidence type="ECO:0000256" key="1">
    <source>
        <dbReference type="ARBA" id="ARBA00004141"/>
    </source>
</evidence>
<feature type="transmembrane region" description="Helical" evidence="6">
    <location>
        <begin position="424"/>
        <end position="446"/>
    </location>
</feature>